<comment type="caution">
    <text evidence="3">The sequence shown here is derived from an EMBL/GenBank/DDBJ whole genome shotgun (WGS) entry which is preliminary data.</text>
</comment>
<evidence type="ECO:0000313" key="3">
    <source>
        <dbReference type="EMBL" id="NMO00735.1"/>
    </source>
</evidence>
<dbReference type="Pfam" id="PF02470">
    <property type="entry name" value="MlaD"/>
    <property type="match status" value="1"/>
</dbReference>
<keyword evidence="1" id="KW-1133">Transmembrane helix</keyword>
<dbReference type="PANTHER" id="PTHR33371:SF18">
    <property type="entry name" value="MCE-FAMILY PROTEIN MCE3C"/>
    <property type="match status" value="1"/>
</dbReference>
<reference evidence="3 4" key="1">
    <citation type="submission" date="2020-04" db="EMBL/GenBank/DDBJ databases">
        <title>Gordonia sp. nov. TBRC 11910.</title>
        <authorList>
            <person name="Suriyachadkun C."/>
        </authorList>
    </citation>
    <scope>NUCLEOTIDE SEQUENCE [LARGE SCALE GENOMIC DNA]</scope>
    <source>
        <strain evidence="3 4">TBRC 11910</strain>
    </source>
</reference>
<dbReference type="InterPro" id="IPR052336">
    <property type="entry name" value="MlaD_Phospholipid_Transporter"/>
</dbReference>
<keyword evidence="4" id="KW-1185">Reference proteome</keyword>
<dbReference type="InterPro" id="IPR003399">
    <property type="entry name" value="Mce/MlaD"/>
</dbReference>
<accession>A0A848KV48</accession>
<dbReference type="NCBIfam" id="TIGR00996">
    <property type="entry name" value="Mtu_fam_mce"/>
    <property type="match status" value="1"/>
</dbReference>
<dbReference type="Proteomes" id="UP000550729">
    <property type="component" value="Unassembled WGS sequence"/>
</dbReference>
<evidence type="ECO:0000259" key="2">
    <source>
        <dbReference type="Pfam" id="PF02470"/>
    </source>
</evidence>
<name>A0A848KV48_9ACTN</name>
<organism evidence="3 4">
    <name type="scientific">Gordonia asplenii</name>
    <dbReference type="NCBI Taxonomy" id="2725283"/>
    <lineage>
        <taxon>Bacteria</taxon>
        <taxon>Bacillati</taxon>
        <taxon>Actinomycetota</taxon>
        <taxon>Actinomycetes</taxon>
        <taxon>Mycobacteriales</taxon>
        <taxon>Gordoniaceae</taxon>
        <taxon>Gordonia</taxon>
    </lineage>
</organism>
<sequence length="348" mass="36950">MQTLTVLSWPRKIITRLTDPPAQTTAQQQRGEVRWGIAAVIVLAVVGLVAVGIYVLTPGKGHITANFDEAGQIRTGDSVRVAGIPVGNVVGVKLAGDHVAVTMSVDKSAFIGSDSTADVKMLTVVGGNFIDITSIGDRPLGDTPIPVTRTSVPYSLTEVFQIAQPKISKIDATPLRKTLVELNAGFADNPTAFRSDLTILSSMLTNLNQKQDEFGAMLKMAGDYTKVVNANGDVITALVQNLSLFFSEYDDFGRRLNSAAFALTGILGKVAGVLASYRDDIDPLVRQLDAIGKQFGPVLARYTPMINQGRDLIKKLEGMVGPDGSVIIDQSKTVLASDFCVPVAGSGC</sequence>
<dbReference type="RefSeq" id="WP_170193249.1">
    <property type="nucleotide sequence ID" value="NZ_JABBNB010000005.1"/>
</dbReference>
<gene>
    <name evidence="3" type="ORF">HH308_05835</name>
</gene>
<proteinExistence type="predicted"/>
<dbReference type="EMBL" id="JABBNB010000005">
    <property type="protein sequence ID" value="NMO00735.1"/>
    <property type="molecule type" value="Genomic_DNA"/>
</dbReference>
<dbReference type="PANTHER" id="PTHR33371">
    <property type="entry name" value="INTERMEMBRANE PHOSPHOLIPID TRANSPORT SYSTEM BINDING PROTEIN MLAD-RELATED"/>
    <property type="match status" value="1"/>
</dbReference>
<evidence type="ECO:0000256" key="1">
    <source>
        <dbReference type="SAM" id="Phobius"/>
    </source>
</evidence>
<keyword evidence="1" id="KW-0812">Transmembrane</keyword>
<feature type="transmembrane region" description="Helical" evidence="1">
    <location>
        <begin position="35"/>
        <end position="56"/>
    </location>
</feature>
<evidence type="ECO:0000313" key="4">
    <source>
        <dbReference type="Proteomes" id="UP000550729"/>
    </source>
</evidence>
<dbReference type="InterPro" id="IPR005693">
    <property type="entry name" value="Mce"/>
</dbReference>
<keyword evidence="1" id="KW-0472">Membrane</keyword>
<protein>
    <submittedName>
        <fullName evidence="3">MCE family protein</fullName>
    </submittedName>
</protein>
<dbReference type="AlphaFoldDB" id="A0A848KV48"/>
<dbReference type="GO" id="GO:0005576">
    <property type="term" value="C:extracellular region"/>
    <property type="evidence" value="ECO:0007669"/>
    <property type="project" value="TreeGrafter"/>
</dbReference>
<feature type="domain" description="Mce/MlaD" evidence="2">
    <location>
        <begin position="62"/>
        <end position="133"/>
    </location>
</feature>